<dbReference type="Gene3D" id="1.10.443.10">
    <property type="entry name" value="Intergrase catalytic core"/>
    <property type="match status" value="1"/>
</dbReference>
<evidence type="ECO:0000259" key="6">
    <source>
        <dbReference type="PROSITE" id="PS51898"/>
    </source>
</evidence>
<dbReference type="CDD" id="cd01189">
    <property type="entry name" value="INT_ICEBs1_C_like"/>
    <property type="match status" value="1"/>
</dbReference>
<accession>A0ABM7WZQ9</accession>
<dbReference type="SUPFAM" id="SSF56349">
    <property type="entry name" value="DNA breaking-rejoining enzymes"/>
    <property type="match status" value="1"/>
</dbReference>
<evidence type="ECO:0000256" key="2">
    <source>
        <dbReference type="ARBA" id="ARBA00022908"/>
    </source>
</evidence>
<dbReference type="PANTHER" id="PTHR30349:SF64">
    <property type="entry name" value="PROPHAGE INTEGRASE INTD-RELATED"/>
    <property type="match status" value="1"/>
</dbReference>
<reference evidence="9" key="1">
    <citation type="journal article" date="2022" name="Int. J. Syst. Evol. Microbiol.">
        <title>Anaeromyxobacter oryzae sp. nov., Anaeromyxobacter diazotrophicus sp. nov. and Anaeromyxobacter paludicola sp. nov., isolated from paddy soils.</title>
        <authorList>
            <person name="Itoh H."/>
            <person name="Xu Z."/>
            <person name="Mise K."/>
            <person name="Masuda Y."/>
            <person name="Ushijima N."/>
            <person name="Hayakawa C."/>
            <person name="Shiratori Y."/>
            <person name="Senoo K."/>
        </authorList>
    </citation>
    <scope>NUCLEOTIDE SEQUENCE [LARGE SCALE GENOMIC DNA]</scope>
    <source>
        <strain evidence="9">Red232</strain>
    </source>
</reference>
<keyword evidence="9" id="KW-1185">Reference proteome</keyword>
<evidence type="ECO:0000256" key="1">
    <source>
        <dbReference type="ARBA" id="ARBA00008857"/>
    </source>
</evidence>
<dbReference type="InterPro" id="IPR002104">
    <property type="entry name" value="Integrase_catalytic"/>
</dbReference>
<dbReference type="Proteomes" id="UP001162891">
    <property type="component" value="Chromosome"/>
</dbReference>
<dbReference type="InterPro" id="IPR010998">
    <property type="entry name" value="Integrase_recombinase_N"/>
</dbReference>
<protein>
    <recommendedName>
        <fullName evidence="10">Integrase family protein</fullName>
    </recommendedName>
</protein>
<dbReference type="InterPro" id="IPR044068">
    <property type="entry name" value="CB"/>
</dbReference>
<proteinExistence type="inferred from homology"/>
<evidence type="ECO:0000256" key="4">
    <source>
        <dbReference type="ARBA" id="ARBA00023172"/>
    </source>
</evidence>
<evidence type="ECO:0000313" key="9">
    <source>
        <dbReference type="Proteomes" id="UP001162891"/>
    </source>
</evidence>
<name>A0ABM7WZQ9_9BACT</name>
<feature type="domain" description="Tyr recombinase" evidence="6">
    <location>
        <begin position="178"/>
        <end position="352"/>
    </location>
</feature>
<sequence>MARHRKARAWGQGEVFELKASFGVRYRVNGRRQRKAGFATPEEAKRWLAMTLGEAARAGTGLAPDPRKVPTLGEVVDDFLAQRKKTHRAGEEDAGRWRLHLAPYFDHLRPSEVDTAAIRRFVLVKRAEGLSGGTIRIYTALLSSLFEELIEQGKATVNPIRGLPRSLRRLVRPEYDPKSTPFIERKEDLRRIFLALPEPWNVAFALSAFAGLRPGEALALRWASVDLPARRIHVRESILGPLKDKETRFVPILDPLLPVLRAWRLRTGGEGKVIEGVAPRSRHAALRRVLVKLGLARESLGWYEAGRHSFASQWAIAGGSIQKLQTILGHFSVRETERYAHLRPDLFPESDLATISLDLRAGGDEPVEIGPQTVHGQELGVANPL</sequence>
<feature type="domain" description="Core-binding (CB)" evidence="7">
    <location>
        <begin position="70"/>
        <end position="150"/>
    </location>
</feature>
<keyword evidence="4" id="KW-0233">DNA recombination</keyword>
<dbReference type="EMBL" id="AP025591">
    <property type="protein sequence ID" value="BDG04960.1"/>
    <property type="molecule type" value="Genomic_DNA"/>
</dbReference>
<dbReference type="PROSITE" id="PS51898">
    <property type="entry name" value="TYR_RECOMBINASE"/>
    <property type="match status" value="1"/>
</dbReference>
<gene>
    <name evidence="8" type="ORF">AMOR_39560</name>
</gene>
<dbReference type="InterPro" id="IPR050090">
    <property type="entry name" value="Tyrosine_recombinase_XerCD"/>
</dbReference>
<evidence type="ECO:0000313" key="8">
    <source>
        <dbReference type="EMBL" id="BDG04960.1"/>
    </source>
</evidence>
<dbReference type="PANTHER" id="PTHR30349">
    <property type="entry name" value="PHAGE INTEGRASE-RELATED"/>
    <property type="match status" value="1"/>
</dbReference>
<dbReference type="InterPro" id="IPR013762">
    <property type="entry name" value="Integrase-like_cat_sf"/>
</dbReference>
<comment type="similarity">
    <text evidence="1">Belongs to the 'phage' integrase family.</text>
</comment>
<keyword evidence="3 5" id="KW-0238">DNA-binding</keyword>
<dbReference type="Gene3D" id="1.10.150.130">
    <property type="match status" value="1"/>
</dbReference>
<dbReference type="InterPro" id="IPR011010">
    <property type="entry name" value="DNA_brk_join_enz"/>
</dbReference>
<dbReference type="PROSITE" id="PS51900">
    <property type="entry name" value="CB"/>
    <property type="match status" value="1"/>
</dbReference>
<organism evidence="8 9">
    <name type="scientific">Anaeromyxobacter oryzae</name>
    <dbReference type="NCBI Taxonomy" id="2918170"/>
    <lineage>
        <taxon>Bacteria</taxon>
        <taxon>Pseudomonadati</taxon>
        <taxon>Myxococcota</taxon>
        <taxon>Myxococcia</taxon>
        <taxon>Myxococcales</taxon>
        <taxon>Cystobacterineae</taxon>
        <taxon>Anaeromyxobacteraceae</taxon>
        <taxon>Anaeromyxobacter</taxon>
    </lineage>
</organism>
<dbReference type="Pfam" id="PF00589">
    <property type="entry name" value="Phage_integrase"/>
    <property type="match status" value="1"/>
</dbReference>
<keyword evidence="2" id="KW-0229">DNA integration</keyword>
<evidence type="ECO:0008006" key="10">
    <source>
        <dbReference type="Google" id="ProtNLM"/>
    </source>
</evidence>
<evidence type="ECO:0000256" key="5">
    <source>
        <dbReference type="PROSITE-ProRule" id="PRU01248"/>
    </source>
</evidence>
<evidence type="ECO:0000259" key="7">
    <source>
        <dbReference type="PROSITE" id="PS51900"/>
    </source>
</evidence>
<dbReference type="RefSeq" id="WP_248353476.1">
    <property type="nucleotide sequence ID" value="NZ_AP025591.1"/>
</dbReference>
<evidence type="ECO:0000256" key="3">
    <source>
        <dbReference type="ARBA" id="ARBA00023125"/>
    </source>
</evidence>